<organism evidence="2 3">
    <name type="scientific">Trichodelitschia bisporula</name>
    <dbReference type="NCBI Taxonomy" id="703511"/>
    <lineage>
        <taxon>Eukaryota</taxon>
        <taxon>Fungi</taxon>
        <taxon>Dikarya</taxon>
        <taxon>Ascomycota</taxon>
        <taxon>Pezizomycotina</taxon>
        <taxon>Dothideomycetes</taxon>
        <taxon>Dothideomycetes incertae sedis</taxon>
        <taxon>Phaeotrichales</taxon>
        <taxon>Phaeotrichaceae</taxon>
        <taxon>Trichodelitschia</taxon>
    </lineage>
</organism>
<dbReference type="Proteomes" id="UP000799640">
    <property type="component" value="Unassembled WGS sequence"/>
</dbReference>
<feature type="region of interest" description="Disordered" evidence="1">
    <location>
        <begin position="150"/>
        <end position="169"/>
    </location>
</feature>
<dbReference type="EMBL" id="ML996698">
    <property type="protein sequence ID" value="KAF2399004.1"/>
    <property type="molecule type" value="Genomic_DNA"/>
</dbReference>
<accession>A0A6G1HSV8</accession>
<dbReference type="PANTHER" id="PTHR37325:SF1">
    <property type="entry name" value="OXIDOREDUCTASE 21 KDA SUBUNIT, PUTATIVE (AFU_ORTHOLOGUE AFUA_4G05910)-RELATED"/>
    <property type="match status" value="1"/>
</dbReference>
<evidence type="ECO:0000256" key="1">
    <source>
        <dbReference type="SAM" id="MobiDB-lite"/>
    </source>
</evidence>
<protein>
    <submittedName>
        <fullName evidence="2">21 kDa subunit of NADH dehydrogenase</fullName>
    </submittedName>
</protein>
<dbReference type="AlphaFoldDB" id="A0A6G1HSV8"/>
<dbReference type="PIRSF" id="PIRSF022976">
    <property type="entry name" value="NADH_Oxi_21kDa"/>
    <property type="match status" value="1"/>
</dbReference>
<reference evidence="2" key="1">
    <citation type="journal article" date="2020" name="Stud. Mycol.">
        <title>101 Dothideomycetes genomes: a test case for predicting lifestyles and emergence of pathogens.</title>
        <authorList>
            <person name="Haridas S."/>
            <person name="Albert R."/>
            <person name="Binder M."/>
            <person name="Bloem J."/>
            <person name="Labutti K."/>
            <person name="Salamov A."/>
            <person name="Andreopoulos B."/>
            <person name="Baker S."/>
            <person name="Barry K."/>
            <person name="Bills G."/>
            <person name="Bluhm B."/>
            <person name="Cannon C."/>
            <person name="Castanera R."/>
            <person name="Culley D."/>
            <person name="Daum C."/>
            <person name="Ezra D."/>
            <person name="Gonzalez J."/>
            <person name="Henrissat B."/>
            <person name="Kuo A."/>
            <person name="Liang C."/>
            <person name="Lipzen A."/>
            <person name="Lutzoni F."/>
            <person name="Magnuson J."/>
            <person name="Mondo S."/>
            <person name="Nolan M."/>
            <person name="Ohm R."/>
            <person name="Pangilinan J."/>
            <person name="Park H.-J."/>
            <person name="Ramirez L."/>
            <person name="Alfaro M."/>
            <person name="Sun H."/>
            <person name="Tritt A."/>
            <person name="Yoshinaga Y."/>
            <person name="Zwiers L.-H."/>
            <person name="Turgeon B."/>
            <person name="Goodwin S."/>
            <person name="Spatafora J."/>
            <person name="Crous P."/>
            <person name="Grigoriev I."/>
        </authorList>
    </citation>
    <scope>NUCLEOTIDE SEQUENCE</scope>
    <source>
        <strain evidence="2">CBS 262.69</strain>
    </source>
</reference>
<dbReference type="PANTHER" id="PTHR37325">
    <property type="entry name" value="OXIDOREDUCTASE 21 KDA SUBUNIT, PUTATIVE (AFU_ORTHOLOGUE AFUA_4G05910)-RELATED"/>
    <property type="match status" value="1"/>
</dbReference>
<name>A0A6G1HSV8_9PEZI</name>
<gene>
    <name evidence="2" type="ORF">EJ06DRAFT_512024</name>
</gene>
<dbReference type="InterPro" id="IPR016813">
    <property type="entry name" value="NADH_Ub_cplx-1_21kDa"/>
</dbReference>
<evidence type="ECO:0000313" key="3">
    <source>
        <dbReference type="Proteomes" id="UP000799640"/>
    </source>
</evidence>
<sequence length="193" mass="20946">MSAGRAVSAVKSGARSAGFKKYTVQPTGFWGFINRIFAVDPKRSTGIPLNPQFRNPPPGALDPATYDDPFTVPAADIAENAYWKRDMRRRYPQLSAVTQGDVVALLTVGSKAAPREDVLQIGEAGTKQLVAAKQESLATYFAKETGVAQGVLGPDGQPPLPAGQTPLPQEGYRRYTLLQDQSYEGDYPCRTFH</sequence>
<dbReference type="OrthoDB" id="2093493at2759"/>
<dbReference type="CDD" id="cd22849">
    <property type="entry name" value="NuzM"/>
    <property type="match status" value="1"/>
</dbReference>
<keyword evidence="3" id="KW-1185">Reference proteome</keyword>
<evidence type="ECO:0000313" key="2">
    <source>
        <dbReference type="EMBL" id="KAF2399004.1"/>
    </source>
</evidence>
<proteinExistence type="predicted"/>